<organism evidence="7 8">
    <name type="scientific">Pedobacter zeae</name>
    <dbReference type="NCBI Taxonomy" id="1737356"/>
    <lineage>
        <taxon>Bacteria</taxon>
        <taxon>Pseudomonadati</taxon>
        <taxon>Bacteroidota</taxon>
        <taxon>Sphingobacteriia</taxon>
        <taxon>Sphingobacteriales</taxon>
        <taxon>Sphingobacteriaceae</taxon>
        <taxon>Pedobacter</taxon>
    </lineage>
</organism>
<dbReference type="Pfam" id="PF13520">
    <property type="entry name" value="AA_permease_2"/>
    <property type="match status" value="1"/>
</dbReference>
<feature type="transmembrane region" description="Helical" evidence="5">
    <location>
        <begin position="277"/>
        <end position="300"/>
    </location>
</feature>
<feature type="transmembrane region" description="Helical" evidence="5">
    <location>
        <begin position="41"/>
        <end position="63"/>
    </location>
</feature>
<evidence type="ECO:0000256" key="3">
    <source>
        <dbReference type="ARBA" id="ARBA00022989"/>
    </source>
</evidence>
<gene>
    <name evidence="6" type="ORF">GCM10007422_41620</name>
    <name evidence="7" type="ORF">GGQ60_004455</name>
</gene>
<reference evidence="9" key="2">
    <citation type="journal article" date="2019" name="Int. J. Syst. Evol. Microbiol.">
        <title>The Global Catalogue of Microorganisms (GCM) 10K type strain sequencing project: providing services to taxonomists for standard genome sequencing and annotation.</title>
        <authorList>
            <consortium name="The Broad Institute Genomics Platform"/>
            <consortium name="The Broad Institute Genome Sequencing Center for Infectious Disease"/>
            <person name="Wu L."/>
            <person name="Ma J."/>
        </authorList>
    </citation>
    <scope>NUCLEOTIDE SEQUENCE [LARGE SCALE GENOMIC DNA]</scope>
    <source>
        <strain evidence="9">CGMCC 1.15287</strain>
    </source>
</reference>
<evidence type="ECO:0000313" key="6">
    <source>
        <dbReference type="EMBL" id="GGH17829.1"/>
    </source>
</evidence>
<protein>
    <submittedName>
        <fullName evidence="7">APA family basic amino acid/polyamine antiporter</fullName>
    </submittedName>
    <submittedName>
        <fullName evidence="6">Amino acid permease</fullName>
    </submittedName>
</protein>
<reference evidence="6" key="1">
    <citation type="journal article" date="2014" name="Int. J. Syst. Evol. Microbiol.">
        <title>Complete genome of a new Firmicutes species belonging to the dominant human colonic microbiota ('Ruminococcus bicirculans') reveals two chromosomes and a selective capacity to utilize plant glucans.</title>
        <authorList>
            <consortium name="NISC Comparative Sequencing Program"/>
            <person name="Wegmann U."/>
            <person name="Louis P."/>
            <person name="Goesmann A."/>
            <person name="Henrissat B."/>
            <person name="Duncan S.H."/>
            <person name="Flint H.J."/>
        </authorList>
    </citation>
    <scope>NUCLEOTIDE SEQUENCE</scope>
    <source>
        <strain evidence="6">CGMCC 1.15287</strain>
    </source>
</reference>
<dbReference type="Proteomes" id="UP000642938">
    <property type="component" value="Unassembled WGS sequence"/>
</dbReference>
<feature type="transmembrane region" description="Helical" evidence="5">
    <location>
        <begin position="158"/>
        <end position="177"/>
    </location>
</feature>
<dbReference type="GO" id="GO:0015179">
    <property type="term" value="F:L-amino acid transmembrane transporter activity"/>
    <property type="evidence" value="ECO:0007669"/>
    <property type="project" value="TreeGrafter"/>
</dbReference>
<reference evidence="6" key="4">
    <citation type="submission" date="2024-05" db="EMBL/GenBank/DDBJ databases">
        <authorList>
            <person name="Sun Q."/>
            <person name="Zhou Y."/>
        </authorList>
    </citation>
    <scope>NUCLEOTIDE SEQUENCE</scope>
    <source>
        <strain evidence="6">CGMCC 1.15287</strain>
    </source>
</reference>
<name>A0A7W6KF05_9SPHI</name>
<dbReference type="RefSeq" id="WP_183768221.1">
    <property type="nucleotide sequence ID" value="NZ_BMHZ01000004.1"/>
</dbReference>
<feature type="transmembrane region" description="Helical" evidence="5">
    <location>
        <begin position="390"/>
        <end position="415"/>
    </location>
</feature>
<keyword evidence="2 5" id="KW-0812">Transmembrane</keyword>
<keyword evidence="4 5" id="KW-0472">Membrane</keyword>
<dbReference type="PANTHER" id="PTHR11785:SF512">
    <property type="entry name" value="SOBREMESA, ISOFORM B"/>
    <property type="match status" value="1"/>
</dbReference>
<evidence type="ECO:0000313" key="7">
    <source>
        <dbReference type="EMBL" id="MBB4110427.1"/>
    </source>
</evidence>
<dbReference type="AlphaFoldDB" id="A0A7W6KF05"/>
<feature type="transmembrane region" description="Helical" evidence="5">
    <location>
        <begin position="128"/>
        <end position="146"/>
    </location>
</feature>
<feature type="transmembrane region" description="Helical" evidence="5">
    <location>
        <begin position="7"/>
        <end position="26"/>
    </location>
</feature>
<evidence type="ECO:0000256" key="2">
    <source>
        <dbReference type="ARBA" id="ARBA00022692"/>
    </source>
</evidence>
<dbReference type="PANTHER" id="PTHR11785">
    <property type="entry name" value="AMINO ACID TRANSPORTER"/>
    <property type="match status" value="1"/>
</dbReference>
<feature type="transmembrane region" description="Helical" evidence="5">
    <location>
        <begin position="84"/>
        <end position="108"/>
    </location>
</feature>
<evidence type="ECO:0000256" key="1">
    <source>
        <dbReference type="ARBA" id="ARBA00004141"/>
    </source>
</evidence>
<dbReference type="GO" id="GO:0016020">
    <property type="term" value="C:membrane"/>
    <property type="evidence" value="ECO:0007669"/>
    <property type="project" value="UniProtKB-SubCell"/>
</dbReference>
<feature type="transmembrane region" description="Helical" evidence="5">
    <location>
        <begin position="235"/>
        <end position="257"/>
    </location>
</feature>
<comment type="caution">
    <text evidence="7">The sequence shown here is derived from an EMBL/GenBank/DDBJ whole genome shotgun (WGS) entry which is preliminary data.</text>
</comment>
<dbReference type="EMBL" id="BMHZ01000004">
    <property type="protein sequence ID" value="GGH17829.1"/>
    <property type="molecule type" value="Genomic_DNA"/>
</dbReference>
<feature type="transmembrane region" description="Helical" evidence="5">
    <location>
        <begin position="356"/>
        <end position="378"/>
    </location>
</feature>
<comment type="subcellular location">
    <subcellularLocation>
        <location evidence="1">Membrane</location>
        <topology evidence="1">Multi-pass membrane protein</topology>
    </subcellularLocation>
</comment>
<dbReference type="PIRSF" id="PIRSF006060">
    <property type="entry name" value="AA_transporter"/>
    <property type="match status" value="1"/>
</dbReference>
<evidence type="ECO:0000313" key="9">
    <source>
        <dbReference type="Proteomes" id="UP000642938"/>
    </source>
</evidence>
<feature type="transmembrane region" description="Helical" evidence="5">
    <location>
        <begin position="331"/>
        <end position="350"/>
    </location>
</feature>
<evidence type="ECO:0000313" key="8">
    <source>
        <dbReference type="Proteomes" id="UP000532273"/>
    </source>
</evidence>
<reference evidence="7 8" key="3">
    <citation type="submission" date="2020-08" db="EMBL/GenBank/DDBJ databases">
        <title>Genomic Encyclopedia of Type Strains, Phase IV (KMG-IV): sequencing the most valuable type-strain genomes for metagenomic binning, comparative biology and taxonomic classification.</title>
        <authorList>
            <person name="Goeker M."/>
        </authorList>
    </citation>
    <scope>NUCLEOTIDE SEQUENCE [LARGE SCALE GENOMIC DNA]</scope>
    <source>
        <strain evidence="7 8">DSM 100774</strain>
    </source>
</reference>
<dbReference type="EMBL" id="JACIEF010000004">
    <property type="protein sequence ID" value="MBB4110427.1"/>
    <property type="molecule type" value="Genomic_DNA"/>
</dbReference>
<feature type="transmembrane region" description="Helical" evidence="5">
    <location>
        <begin position="197"/>
        <end position="215"/>
    </location>
</feature>
<dbReference type="Gene3D" id="1.20.1740.10">
    <property type="entry name" value="Amino acid/polyamine transporter I"/>
    <property type="match status" value="1"/>
</dbReference>
<feature type="transmembrane region" description="Helical" evidence="5">
    <location>
        <begin position="421"/>
        <end position="439"/>
    </location>
</feature>
<dbReference type="Proteomes" id="UP000532273">
    <property type="component" value="Unassembled WGS sequence"/>
</dbReference>
<evidence type="ECO:0000256" key="5">
    <source>
        <dbReference type="SAM" id="Phobius"/>
    </source>
</evidence>
<accession>A0A7W6KF05</accession>
<proteinExistence type="predicted"/>
<keyword evidence="9" id="KW-1185">Reference proteome</keyword>
<evidence type="ECO:0000256" key="4">
    <source>
        <dbReference type="ARBA" id="ARBA00023136"/>
    </source>
</evidence>
<dbReference type="InterPro" id="IPR002293">
    <property type="entry name" value="AA/rel_permease1"/>
</dbReference>
<keyword evidence="3 5" id="KW-1133">Transmembrane helix</keyword>
<sequence>MQQKKQLSLFDLSMIVVSLVIGMGVFRTPVNVAAKAQIPELFYLAWFIGGFVAFCGALTYAEIGSRFPVTGGYYKIFSAAYHPSIAFAINCIVIISSAASVAAISIIGAEYLSKIILPPAMQNETYRVAMAITTILVFYFINLLGLKASSKTQNVLTVIKIGMILTLICAIFFVGNIPTATPVFKTNNGSLPSWTDYGKALGLCLIAVSFSYAGYAQTINFGGEVKEAKKVIPRAIIIGLTIIVILYLAINYVYVQVIGFEELKSAESIAAILAAKIFGPAGFNALSIIIFFSVMGYVNVNLLSNPRAMFAMGEEGALPRIFSRMNKKTEVITLSLSVFTVVAVVIIFYAKTFDKILNYTIFLESISMASSAATIFILRKRTAHLDKKTIYTVPLYPILPIIFIAAYTFVALSIYADDPNAALNGLYIFIGFLAIYFVSRWLKK</sequence>
<dbReference type="InterPro" id="IPR050598">
    <property type="entry name" value="AminoAcid_Transporter"/>
</dbReference>